<keyword evidence="3" id="KW-1185">Reference proteome</keyword>
<evidence type="ECO:0000313" key="2">
    <source>
        <dbReference type="EMBL" id="TGZ83453.1"/>
    </source>
</evidence>
<dbReference type="InParanoid" id="A0A4S2N308"/>
<organism evidence="2 3">
    <name type="scientific">Ascodesmis nigricans</name>
    <dbReference type="NCBI Taxonomy" id="341454"/>
    <lineage>
        <taxon>Eukaryota</taxon>
        <taxon>Fungi</taxon>
        <taxon>Dikarya</taxon>
        <taxon>Ascomycota</taxon>
        <taxon>Pezizomycotina</taxon>
        <taxon>Pezizomycetes</taxon>
        <taxon>Pezizales</taxon>
        <taxon>Ascodesmidaceae</taxon>
        <taxon>Ascodesmis</taxon>
    </lineage>
</organism>
<dbReference type="EMBL" id="ML220113">
    <property type="protein sequence ID" value="TGZ83453.1"/>
    <property type="molecule type" value="Genomic_DNA"/>
</dbReference>
<keyword evidence="1" id="KW-0812">Transmembrane</keyword>
<dbReference type="Proteomes" id="UP000298138">
    <property type="component" value="Unassembled WGS sequence"/>
</dbReference>
<name>A0A4S2N308_9PEZI</name>
<protein>
    <submittedName>
        <fullName evidence="2">Uncharacterized protein</fullName>
    </submittedName>
</protein>
<sequence length="93" mass="10853">MWSTVWNMPGCAIQWIGKWHAMRLFSILVGVWNTDAFTLVAALTRDHPQMSKTTQLRPRMVELWPRASSFVQFAPQLLYDTFSLSTFFHNFVS</sequence>
<proteinExistence type="predicted"/>
<dbReference type="AlphaFoldDB" id="A0A4S2N308"/>
<evidence type="ECO:0000313" key="3">
    <source>
        <dbReference type="Proteomes" id="UP000298138"/>
    </source>
</evidence>
<gene>
    <name evidence="2" type="ORF">EX30DRAFT_81816</name>
</gene>
<keyword evidence="1" id="KW-0472">Membrane</keyword>
<keyword evidence="1" id="KW-1133">Transmembrane helix</keyword>
<accession>A0A4S2N308</accession>
<evidence type="ECO:0000256" key="1">
    <source>
        <dbReference type="SAM" id="Phobius"/>
    </source>
</evidence>
<feature type="transmembrane region" description="Helical" evidence="1">
    <location>
        <begin position="24"/>
        <end position="43"/>
    </location>
</feature>
<reference evidence="2 3" key="1">
    <citation type="submission" date="2019-04" db="EMBL/GenBank/DDBJ databases">
        <title>Comparative genomics and transcriptomics to analyze fruiting body development in filamentous ascomycetes.</title>
        <authorList>
            <consortium name="DOE Joint Genome Institute"/>
            <person name="Lutkenhaus R."/>
            <person name="Traeger S."/>
            <person name="Breuer J."/>
            <person name="Kuo A."/>
            <person name="Lipzen A."/>
            <person name="Pangilinan J."/>
            <person name="Dilworth D."/>
            <person name="Sandor L."/>
            <person name="Poggeler S."/>
            <person name="Barry K."/>
            <person name="Grigoriev I.V."/>
            <person name="Nowrousian M."/>
        </authorList>
    </citation>
    <scope>NUCLEOTIDE SEQUENCE [LARGE SCALE GENOMIC DNA]</scope>
    <source>
        <strain evidence="2 3">CBS 389.68</strain>
    </source>
</reference>